<dbReference type="FunFam" id="3.30.160.60:FF:000214">
    <property type="entry name" value="replication initiator 1 isoform X1"/>
    <property type="match status" value="1"/>
</dbReference>
<feature type="region of interest" description="Disordered" evidence="13">
    <location>
        <begin position="1"/>
        <end position="46"/>
    </location>
</feature>
<evidence type="ECO:0000256" key="7">
    <source>
        <dbReference type="ARBA" id="ARBA00022833"/>
    </source>
</evidence>
<evidence type="ECO:0000256" key="11">
    <source>
        <dbReference type="ARBA" id="ARBA00023242"/>
    </source>
</evidence>
<evidence type="ECO:0000256" key="6">
    <source>
        <dbReference type="ARBA" id="ARBA00022771"/>
    </source>
</evidence>
<reference evidence="15 16" key="1">
    <citation type="submission" date="2024-06" db="EMBL/GenBank/DDBJ databases">
        <title>The draft genome of Grus japonensis, version 3.</title>
        <authorList>
            <person name="Nabeshima K."/>
            <person name="Suzuki S."/>
            <person name="Onuma M."/>
        </authorList>
    </citation>
    <scope>NUCLEOTIDE SEQUENCE [LARGE SCALE GENOMIC DNA]</scope>
    <source>
        <strain evidence="15 16">451A</strain>
    </source>
</reference>
<dbReference type="SMART" id="SM00355">
    <property type="entry name" value="ZnF_C2H2"/>
    <property type="match status" value="2"/>
</dbReference>
<dbReference type="GO" id="GO:0005634">
    <property type="term" value="C:nucleus"/>
    <property type="evidence" value="ECO:0007669"/>
    <property type="project" value="UniProtKB-SubCell"/>
</dbReference>
<dbReference type="InterPro" id="IPR050717">
    <property type="entry name" value="C2H2-ZF_Transcription_Reg"/>
</dbReference>
<accession>A0ABC9WI52</accession>
<evidence type="ECO:0000256" key="8">
    <source>
        <dbReference type="ARBA" id="ARBA00023015"/>
    </source>
</evidence>
<dbReference type="PANTHER" id="PTHR14196:SF12">
    <property type="entry name" value="ZINC FINGER PROTEIN 208-LIKE"/>
    <property type="match status" value="1"/>
</dbReference>
<evidence type="ECO:0000313" key="16">
    <source>
        <dbReference type="Proteomes" id="UP001623348"/>
    </source>
</evidence>
<comment type="subcellular location">
    <subcellularLocation>
        <location evidence="2">Nucleus</location>
    </subcellularLocation>
</comment>
<dbReference type="GO" id="GO:0003677">
    <property type="term" value="F:DNA binding"/>
    <property type="evidence" value="ECO:0007669"/>
    <property type="project" value="UniProtKB-KW"/>
</dbReference>
<evidence type="ECO:0000256" key="9">
    <source>
        <dbReference type="ARBA" id="ARBA00023125"/>
    </source>
</evidence>
<dbReference type="InterPro" id="IPR036236">
    <property type="entry name" value="Znf_C2H2_sf"/>
</dbReference>
<evidence type="ECO:0000256" key="13">
    <source>
        <dbReference type="SAM" id="MobiDB-lite"/>
    </source>
</evidence>
<dbReference type="EMBL" id="BAAFJT010000002">
    <property type="protein sequence ID" value="GAB0185144.1"/>
    <property type="molecule type" value="Genomic_DNA"/>
</dbReference>
<keyword evidence="10" id="KW-0804">Transcription</keyword>
<evidence type="ECO:0000256" key="10">
    <source>
        <dbReference type="ARBA" id="ARBA00023163"/>
    </source>
</evidence>
<comment type="function">
    <text evidence="1">May be involved in transcriptional regulation.</text>
</comment>
<dbReference type="FunFam" id="3.30.160.60:FF:000060">
    <property type="entry name" value="zinc finger protein 436"/>
    <property type="match status" value="1"/>
</dbReference>
<feature type="domain" description="C2H2-type" evidence="14">
    <location>
        <begin position="100"/>
        <end position="127"/>
    </location>
</feature>
<dbReference type="FunFam" id="3.30.160.60:FF:000446">
    <property type="entry name" value="Zinc finger protein"/>
    <property type="match status" value="2"/>
</dbReference>
<keyword evidence="4" id="KW-0479">Metal-binding</keyword>
<dbReference type="SUPFAM" id="SSF57667">
    <property type="entry name" value="beta-beta-alpha zinc fingers"/>
    <property type="match status" value="2"/>
</dbReference>
<evidence type="ECO:0000256" key="2">
    <source>
        <dbReference type="ARBA" id="ARBA00004123"/>
    </source>
</evidence>
<dbReference type="PROSITE" id="PS50157">
    <property type="entry name" value="ZINC_FINGER_C2H2_2"/>
    <property type="match status" value="3"/>
</dbReference>
<dbReference type="Proteomes" id="UP001623348">
    <property type="component" value="Unassembled WGS sequence"/>
</dbReference>
<keyword evidence="5" id="KW-0677">Repeat</keyword>
<organism evidence="15 16">
    <name type="scientific">Grus japonensis</name>
    <name type="common">Japanese crane</name>
    <name type="synonym">Red-crowned crane</name>
    <dbReference type="NCBI Taxonomy" id="30415"/>
    <lineage>
        <taxon>Eukaryota</taxon>
        <taxon>Metazoa</taxon>
        <taxon>Chordata</taxon>
        <taxon>Craniata</taxon>
        <taxon>Vertebrata</taxon>
        <taxon>Euteleostomi</taxon>
        <taxon>Archelosauria</taxon>
        <taxon>Archosauria</taxon>
        <taxon>Dinosauria</taxon>
        <taxon>Saurischia</taxon>
        <taxon>Theropoda</taxon>
        <taxon>Coelurosauria</taxon>
        <taxon>Aves</taxon>
        <taxon>Neognathae</taxon>
        <taxon>Neoaves</taxon>
        <taxon>Gruiformes</taxon>
        <taxon>Gruidae</taxon>
        <taxon>Grus</taxon>
    </lineage>
</organism>
<dbReference type="Pfam" id="PF23561">
    <property type="entry name" value="zf-C2H2_15"/>
    <property type="match status" value="1"/>
</dbReference>
<feature type="domain" description="C2H2-type" evidence="14">
    <location>
        <begin position="72"/>
        <end position="99"/>
    </location>
</feature>
<dbReference type="AlphaFoldDB" id="A0ABC9WI52"/>
<evidence type="ECO:0000256" key="1">
    <source>
        <dbReference type="ARBA" id="ARBA00003767"/>
    </source>
</evidence>
<keyword evidence="6 12" id="KW-0863">Zinc-finger</keyword>
<evidence type="ECO:0000256" key="4">
    <source>
        <dbReference type="ARBA" id="ARBA00022723"/>
    </source>
</evidence>
<evidence type="ECO:0000256" key="3">
    <source>
        <dbReference type="ARBA" id="ARBA00006991"/>
    </source>
</evidence>
<evidence type="ECO:0000259" key="14">
    <source>
        <dbReference type="PROSITE" id="PS50157"/>
    </source>
</evidence>
<evidence type="ECO:0000256" key="5">
    <source>
        <dbReference type="ARBA" id="ARBA00022737"/>
    </source>
</evidence>
<keyword evidence="9" id="KW-0238">DNA-binding</keyword>
<keyword evidence="11" id="KW-0539">Nucleus</keyword>
<evidence type="ECO:0000256" key="12">
    <source>
        <dbReference type="PROSITE-ProRule" id="PRU00042"/>
    </source>
</evidence>
<keyword evidence="7" id="KW-0862">Zinc</keyword>
<dbReference type="InterPro" id="IPR056436">
    <property type="entry name" value="Znf-C2H2_ZIC1-5/GLI1-3-like"/>
</dbReference>
<comment type="similarity">
    <text evidence="3">Belongs to the krueppel C2H2-type zinc-finger protein family.</text>
</comment>
<keyword evidence="16" id="KW-1185">Reference proteome</keyword>
<dbReference type="PROSITE" id="PS00028">
    <property type="entry name" value="ZINC_FINGER_C2H2_1"/>
    <property type="match status" value="2"/>
</dbReference>
<gene>
    <name evidence="15" type="ORF">GRJ2_000979700</name>
</gene>
<feature type="domain" description="C2H2-type" evidence="14">
    <location>
        <begin position="44"/>
        <end position="71"/>
    </location>
</feature>
<dbReference type="InterPro" id="IPR013087">
    <property type="entry name" value="Znf_C2H2_type"/>
</dbReference>
<sequence length="206" mass="22633">MPKRGGRCQGRSAHSRLGRSRGGSSGRPRLPSLPTPRPLEKTPPTCPECNKSFKSQWALVVHARSHTGERPFVCTDCGKRFGRKDHLLRHRHVHTGEKPFACSHCLSSFMDSSTLSACQHVPTGEKPYKCSECGRTLSQNLISAVLIYDGSTSKMLSWVFSPQGEVTMLTEKVSLSWVEEELPLLGLQSLLSPPGAFSSTSFTPQP</sequence>
<evidence type="ECO:0000313" key="15">
    <source>
        <dbReference type="EMBL" id="GAB0185144.1"/>
    </source>
</evidence>
<name>A0ABC9WI52_GRUJA</name>
<dbReference type="PANTHER" id="PTHR14196">
    <property type="entry name" value="ODD-SKIPPED - RELATED"/>
    <property type="match status" value="1"/>
</dbReference>
<protein>
    <submittedName>
        <fullName evidence="15">Zinc finger protein 565-like</fullName>
    </submittedName>
</protein>
<proteinExistence type="inferred from homology"/>
<dbReference type="Pfam" id="PF00096">
    <property type="entry name" value="zf-C2H2"/>
    <property type="match status" value="1"/>
</dbReference>
<comment type="caution">
    <text evidence="15">The sequence shown here is derived from an EMBL/GenBank/DDBJ whole genome shotgun (WGS) entry which is preliminary data.</text>
</comment>
<dbReference type="Gene3D" id="3.30.160.60">
    <property type="entry name" value="Classic Zinc Finger"/>
    <property type="match status" value="4"/>
</dbReference>
<dbReference type="GO" id="GO:0008270">
    <property type="term" value="F:zinc ion binding"/>
    <property type="evidence" value="ECO:0007669"/>
    <property type="project" value="UniProtKB-KW"/>
</dbReference>
<keyword evidence="8" id="KW-0805">Transcription regulation</keyword>